<accession>A0A1F7VCJ0</accession>
<dbReference type="InterPro" id="IPR000836">
    <property type="entry name" value="PRTase_dom"/>
</dbReference>
<evidence type="ECO:0000259" key="2">
    <source>
        <dbReference type="Pfam" id="PF00156"/>
    </source>
</evidence>
<evidence type="ECO:0000313" key="4">
    <source>
        <dbReference type="Proteomes" id="UP000178264"/>
    </source>
</evidence>
<proteinExistence type="inferred from homology"/>
<dbReference type="CDD" id="cd06223">
    <property type="entry name" value="PRTases_typeI"/>
    <property type="match status" value="1"/>
</dbReference>
<protein>
    <recommendedName>
        <fullName evidence="2">Phosphoribosyltransferase domain-containing protein</fullName>
    </recommendedName>
</protein>
<evidence type="ECO:0000256" key="1">
    <source>
        <dbReference type="ARBA" id="ARBA00008007"/>
    </source>
</evidence>
<dbReference type="Pfam" id="PF00156">
    <property type="entry name" value="Pribosyltran"/>
    <property type="match status" value="1"/>
</dbReference>
<dbReference type="PANTHER" id="PTHR47505">
    <property type="entry name" value="DNA UTILIZATION PROTEIN YHGH"/>
    <property type="match status" value="1"/>
</dbReference>
<comment type="caution">
    <text evidence="3">The sequence shown here is derived from an EMBL/GenBank/DDBJ whole genome shotgun (WGS) entry which is preliminary data.</text>
</comment>
<dbReference type="AlphaFoldDB" id="A0A1F7VCJ0"/>
<feature type="domain" description="Phosphoribosyltransferase" evidence="2">
    <location>
        <begin position="64"/>
        <end position="148"/>
    </location>
</feature>
<organism evidence="3 4">
    <name type="scientific">Candidatus Uhrbacteria bacterium RIFCSPLOWO2_02_FULL_49_11</name>
    <dbReference type="NCBI Taxonomy" id="1802409"/>
    <lineage>
        <taxon>Bacteria</taxon>
        <taxon>Candidatus Uhriibacteriota</taxon>
    </lineage>
</organism>
<sequence length="160" mass="17894">MELLLYGLKYHGLKSAAIPCARLLARALTENYSLSERPVSAALCPVPLHPQRERERGYNQARLICKALSHELSLPLKELLIRTRATKDQVKLNRAQRLLNLEGAFEPQTEAALQEQVVFLVDDVVTSGATLKAAASALRKQWPHLVIWGLAVAYHAHRNN</sequence>
<name>A0A1F7VCJ0_9BACT</name>
<dbReference type="PANTHER" id="PTHR47505:SF1">
    <property type="entry name" value="DNA UTILIZATION PROTEIN YHGH"/>
    <property type="match status" value="1"/>
</dbReference>
<evidence type="ECO:0000313" key="3">
    <source>
        <dbReference type="EMBL" id="OGL87714.1"/>
    </source>
</evidence>
<dbReference type="InterPro" id="IPR051910">
    <property type="entry name" value="ComF/GntX_DNA_util-trans"/>
</dbReference>
<comment type="similarity">
    <text evidence="1">Belongs to the ComF/GntX family.</text>
</comment>
<gene>
    <name evidence="3" type="ORF">A3I42_03325</name>
</gene>
<dbReference type="Gene3D" id="3.40.50.2020">
    <property type="match status" value="1"/>
</dbReference>
<reference evidence="3 4" key="1">
    <citation type="journal article" date="2016" name="Nat. Commun.">
        <title>Thousands of microbial genomes shed light on interconnected biogeochemical processes in an aquifer system.</title>
        <authorList>
            <person name="Anantharaman K."/>
            <person name="Brown C.T."/>
            <person name="Hug L.A."/>
            <person name="Sharon I."/>
            <person name="Castelle C.J."/>
            <person name="Probst A.J."/>
            <person name="Thomas B.C."/>
            <person name="Singh A."/>
            <person name="Wilkins M.J."/>
            <person name="Karaoz U."/>
            <person name="Brodie E.L."/>
            <person name="Williams K.H."/>
            <person name="Hubbard S.S."/>
            <person name="Banfield J.F."/>
        </authorList>
    </citation>
    <scope>NUCLEOTIDE SEQUENCE [LARGE SCALE GENOMIC DNA]</scope>
</reference>
<dbReference type="SUPFAM" id="SSF53271">
    <property type="entry name" value="PRTase-like"/>
    <property type="match status" value="1"/>
</dbReference>
<dbReference type="Proteomes" id="UP000178264">
    <property type="component" value="Unassembled WGS sequence"/>
</dbReference>
<dbReference type="EMBL" id="MGER01000062">
    <property type="protein sequence ID" value="OGL87714.1"/>
    <property type="molecule type" value="Genomic_DNA"/>
</dbReference>
<dbReference type="InterPro" id="IPR029057">
    <property type="entry name" value="PRTase-like"/>
</dbReference>